<evidence type="ECO:0000256" key="2">
    <source>
        <dbReference type="ARBA" id="ARBA00005080"/>
    </source>
</evidence>
<dbReference type="GO" id="GO:0003934">
    <property type="term" value="F:GTP cyclohydrolase I activity"/>
    <property type="evidence" value="ECO:0007669"/>
    <property type="project" value="UniProtKB-EC"/>
</dbReference>
<dbReference type="EMBL" id="CP016908">
    <property type="protein sequence ID" value="APS00583.1"/>
    <property type="molecule type" value="Genomic_DNA"/>
</dbReference>
<protein>
    <recommendedName>
        <fullName evidence="4">GTP cyclohydrolase I</fullName>
        <ecNumber evidence="4">3.5.4.16</ecNumber>
    </recommendedName>
</protein>
<comment type="pathway">
    <text evidence="2">Cofactor biosynthesis; 7,8-dihydroneopterin triphosphate biosynthesis; 7,8-dihydroneopterin triphosphate from GTP: step 1/1.</text>
</comment>
<dbReference type="PANTHER" id="PTHR11109:SF7">
    <property type="entry name" value="GTP CYCLOHYDROLASE 1"/>
    <property type="match status" value="1"/>
</dbReference>
<dbReference type="SUPFAM" id="SSF55620">
    <property type="entry name" value="Tetrahydrobiopterin biosynthesis enzymes-like"/>
    <property type="match status" value="1"/>
</dbReference>
<dbReference type="GO" id="GO:0006729">
    <property type="term" value="P:tetrahydrobiopterin biosynthetic process"/>
    <property type="evidence" value="ECO:0007669"/>
    <property type="project" value="TreeGrafter"/>
</dbReference>
<dbReference type="GO" id="GO:0008270">
    <property type="term" value="F:zinc ion binding"/>
    <property type="evidence" value="ECO:0007669"/>
    <property type="project" value="TreeGrafter"/>
</dbReference>
<dbReference type="InterPro" id="IPR043133">
    <property type="entry name" value="GTP-CH-I_C/QueF"/>
</dbReference>
<evidence type="ECO:0000313" key="8">
    <source>
        <dbReference type="EMBL" id="APS00583.1"/>
    </source>
</evidence>
<organism evidence="8 9">
    <name type="scientific">Pajaroellobacter abortibovis</name>
    <dbReference type="NCBI Taxonomy" id="1882918"/>
    <lineage>
        <taxon>Bacteria</taxon>
        <taxon>Pseudomonadati</taxon>
        <taxon>Myxococcota</taxon>
        <taxon>Polyangia</taxon>
        <taxon>Polyangiales</taxon>
        <taxon>Polyangiaceae</taxon>
    </lineage>
</organism>
<dbReference type="OrthoDB" id="9801207at2"/>
<dbReference type="EC" id="3.5.4.16" evidence="4"/>
<dbReference type="Gene3D" id="3.30.1130.10">
    <property type="match status" value="1"/>
</dbReference>
<sequence length="187" mass="20873">MLEIDVAIQGIQTFLKSMGHFDQNDAELEATAKRVAMTYLHDLCDGYAVEPGPMIAAQRIRGSTEIVLLRDIYITTLCPHHLLPASGMATIVFSPNEWIVGLGAMIRTLEAFAHRLTFQEQIGEQVVEVLMAHLKPYWTACRLIMRHQCLALREATQHQTQVETLAIKGTLSAEERRAIYSLVGLGT</sequence>
<evidence type="ECO:0000256" key="3">
    <source>
        <dbReference type="ARBA" id="ARBA00008085"/>
    </source>
</evidence>
<dbReference type="GO" id="GO:0006730">
    <property type="term" value="P:one-carbon metabolic process"/>
    <property type="evidence" value="ECO:0007669"/>
    <property type="project" value="UniProtKB-KW"/>
</dbReference>
<dbReference type="GO" id="GO:0005737">
    <property type="term" value="C:cytoplasm"/>
    <property type="evidence" value="ECO:0007669"/>
    <property type="project" value="TreeGrafter"/>
</dbReference>
<dbReference type="GO" id="GO:0005525">
    <property type="term" value="F:GTP binding"/>
    <property type="evidence" value="ECO:0007669"/>
    <property type="project" value="TreeGrafter"/>
</dbReference>
<dbReference type="STRING" id="1882918.BCY86_07780"/>
<proteinExistence type="inferred from homology"/>
<dbReference type="UniPathway" id="UPA00848">
    <property type="reaction ID" value="UER00151"/>
</dbReference>
<dbReference type="GO" id="GO:0046654">
    <property type="term" value="P:tetrahydrofolate biosynthetic process"/>
    <property type="evidence" value="ECO:0007669"/>
    <property type="project" value="InterPro"/>
</dbReference>
<comment type="catalytic activity">
    <reaction evidence="1">
        <text>GTP + H2O = 7,8-dihydroneopterin 3'-triphosphate + formate + H(+)</text>
        <dbReference type="Rhea" id="RHEA:17473"/>
        <dbReference type="ChEBI" id="CHEBI:15377"/>
        <dbReference type="ChEBI" id="CHEBI:15378"/>
        <dbReference type="ChEBI" id="CHEBI:15740"/>
        <dbReference type="ChEBI" id="CHEBI:37565"/>
        <dbReference type="ChEBI" id="CHEBI:58462"/>
        <dbReference type="EC" id="3.5.4.16"/>
    </reaction>
</comment>
<evidence type="ECO:0000256" key="1">
    <source>
        <dbReference type="ARBA" id="ARBA00001052"/>
    </source>
</evidence>
<dbReference type="InterPro" id="IPR020602">
    <property type="entry name" value="GTP_CycHdrlase_I_dom"/>
</dbReference>
<evidence type="ECO:0000313" key="9">
    <source>
        <dbReference type="Proteomes" id="UP000185544"/>
    </source>
</evidence>
<gene>
    <name evidence="8" type="ORF">BCY86_07780</name>
</gene>
<dbReference type="RefSeq" id="WP_075277252.1">
    <property type="nucleotide sequence ID" value="NZ_CP016908.1"/>
</dbReference>
<evidence type="ECO:0000256" key="4">
    <source>
        <dbReference type="ARBA" id="ARBA00012715"/>
    </source>
</evidence>
<feature type="domain" description="GTP cyclohydrolase I" evidence="7">
    <location>
        <begin position="10"/>
        <end position="176"/>
    </location>
</feature>
<evidence type="ECO:0000259" key="7">
    <source>
        <dbReference type="Pfam" id="PF01227"/>
    </source>
</evidence>
<dbReference type="PROSITE" id="PS00859">
    <property type="entry name" value="GTP_CYCLOHYDROL_1_1"/>
    <property type="match status" value="1"/>
</dbReference>
<keyword evidence="6" id="KW-0378">Hydrolase</keyword>
<reference evidence="8 9" key="1">
    <citation type="submission" date="2016-08" db="EMBL/GenBank/DDBJ databases">
        <title>Identification and validation of antigenic proteins from Pajaroellobacter abortibovis using de-novo genome sequence assembly and reverse vaccinology.</title>
        <authorList>
            <person name="Welly B.T."/>
            <person name="Miller M.R."/>
            <person name="Stott J.L."/>
            <person name="Blanchard M.T."/>
            <person name="Islas-Trejo A.D."/>
            <person name="O'Rourke S.M."/>
            <person name="Young A.E."/>
            <person name="Medrano J.F."/>
            <person name="Van Eenennaam A.L."/>
        </authorList>
    </citation>
    <scope>NUCLEOTIDE SEQUENCE [LARGE SCALE GENOMIC DNA]</scope>
    <source>
        <strain evidence="8 9">BTF92-0548A/99-0131</strain>
    </source>
</reference>
<dbReference type="Pfam" id="PF01227">
    <property type="entry name" value="GTP_cyclohydroI"/>
    <property type="match status" value="1"/>
</dbReference>
<evidence type="ECO:0000256" key="5">
    <source>
        <dbReference type="ARBA" id="ARBA00022563"/>
    </source>
</evidence>
<dbReference type="AlphaFoldDB" id="A0A1L6MYD8"/>
<name>A0A1L6MYD8_9BACT</name>
<dbReference type="KEGG" id="pabo:BCY86_07780"/>
<keyword evidence="9" id="KW-1185">Reference proteome</keyword>
<dbReference type="InterPro" id="IPR001474">
    <property type="entry name" value="GTP_CycHdrlase_I"/>
</dbReference>
<dbReference type="PANTHER" id="PTHR11109">
    <property type="entry name" value="GTP CYCLOHYDROLASE I"/>
    <property type="match status" value="1"/>
</dbReference>
<keyword evidence="5" id="KW-0554">One-carbon metabolism</keyword>
<comment type="similarity">
    <text evidence="3">Belongs to the GTP cyclohydrolase I family.</text>
</comment>
<accession>A0A1L6MYD8</accession>
<dbReference type="InterPro" id="IPR018234">
    <property type="entry name" value="GTP_CycHdrlase_I_CS"/>
</dbReference>
<dbReference type="Proteomes" id="UP000185544">
    <property type="component" value="Chromosome"/>
</dbReference>
<evidence type="ECO:0000256" key="6">
    <source>
        <dbReference type="ARBA" id="ARBA00022801"/>
    </source>
</evidence>